<reference evidence="1" key="1">
    <citation type="submission" date="2013-10" db="EMBL/GenBank/DDBJ databases">
        <title>Genomic analysis of the causative agents of coccidiosis in chickens.</title>
        <authorList>
            <person name="Reid A.J."/>
            <person name="Blake D."/>
            <person name="Billington K."/>
            <person name="Browne H."/>
            <person name="Dunn M."/>
            <person name="Hung S."/>
            <person name="Kawahara F."/>
            <person name="Miranda-Saavedra D."/>
            <person name="Mourier T."/>
            <person name="Nagra H."/>
            <person name="Otto T.D."/>
            <person name="Rawlings N."/>
            <person name="Sanchez A."/>
            <person name="Sanders M."/>
            <person name="Subramaniam C."/>
            <person name="Tay Y."/>
            <person name="Dear P."/>
            <person name="Doerig C."/>
            <person name="Gruber A."/>
            <person name="Parkinson J."/>
            <person name="Shirley M."/>
            <person name="Wan K.L."/>
            <person name="Berriman M."/>
            <person name="Tomley F."/>
            <person name="Pain A."/>
        </authorList>
    </citation>
    <scope>NUCLEOTIDE SEQUENCE [LARGE SCALE GENOMIC DNA]</scope>
    <source>
        <strain evidence="1">Houghton</strain>
    </source>
</reference>
<proteinExistence type="predicted"/>
<evidence type="ECO:0000313" key="2">
    <source>
        <dbReference type="Proteomes" id="UP000030744"/>
    </source>
</evidence>
<dbReference type="VEuPathDB" id="ToxoDB:EMH_0074010"/>
<dbReference type="AlphaFoldDB" id="U6KC15"/>
<dbReference type="Proteomes" id="UP000030744">
    <property type="component" value="Unassembled WGS sequence"/>
</dbReference>
<dbReference type="EMBL" id="HG688558">
    <property type="protein sequence ID" value="CDJ35479.1"/>
    <property type="molecule type" value="Genomic_DNA"/>
</dbReference>
<accession>U6KC15</accession>
<name>U6KC15_9EIME</name>
<dbReference type="RefSeq" id="XP_013358057.1">
    <property type="nucleotide sequence ID" value="XM_013502603.1"/>
</dbReference>
<sequence>MLFLALRCRGALPSKYGIRRKFICLARVWSRLRCRFSDGRHGCAGASMERSGDVVWKGVGARFALVALLVDIYWGVVFQRCETFVRRRAPSEATSRGWRRSIGAARNALRWANPAPPAEGSVRTIWENDWGYASLQGACATATAVTSGLTELVTHDRRSEKCSRGEGHDHVGPTLSRLDCQSEIP</sequence>
<reference evidence="1" key="2">
    <citation type="submission" date="2013-10" db="EMBL/GenBank/DDBJ databases">
        <authorList>
            <person name="Aslett M."/>
        </authorList>
    </citation>
    <scope>NUCLEOTIDE SEQUENCE [LARGE SCALE GENOMIC DNA]</scope>
    <source>
        <strain evidence="1">Houghton</strain>
    </source>
</reference>
<evidence type="ECO:0000313" key="1">
    <source>
        <dbReference type="EMBL" id="CDJ35479.1"/>
    </source>
</evidence>
<protein>
    <submittedName>
        <fullName evidence="1">Uncharacterized protein</fullName>
    </submittedName>
</protein>
<keyword evidence="2" id="KW-1185">Reference proteome</keyword>
<gene>
    <name evidence="1" type="ORF">EMH_0074010</name>
</gene>
<organism evidence="1 2">
    <name type="scientific">Eimeria mitis</name>
    <dbReference type="NCBI Taxonomy" id="44415"/>
    <lineage>
        <taxon>Eukaryota</taxon>
        <taxon>Sar</taxon>
        <taxon>Alveolata</taxon>
        <taxon>Apicomplexa</taxon>
        <taxon>Conoidasida</taxon>
        <taxon>Coccidia</taxon>
        <taxon>Eucoccidiorida</taxon>
        <taxon>Eimeriorina</taxon>
        <taxon>Eimeriidae</taxon>
        <taxon>Eimeria</taxon>
    </lineage>
</organism>
<dbReference type="GeneID" id="25381889"/>